<evidence type="ECO:0000313" key="10">
    <source>
        <dbReference type="EMBL" id="KKR89210.1"/>
    </source>
</evidence>
<comment type="subcellular location">
    <subcellularLocation>
        <location evidence="5">Cytoplasm</location>
    </subcellularLocation>
</comment>
<protein>
    <recommendedName>
        <fullName evidence="5">Ribonuclease J</fullName>
        <shortName evidence="5">RNase J</shortName>
        <ecNumber evidence="5">3.1.-.-</ecNumber>
    </recommendedName>
</protein>
<dbReference type="InterPro" id="IPR036866">
    <property type="entry name" value="RibonucZ/Hydroxyglut_hydro"/>
</dbReference>
<dbReference type="InterPro" id="IPR004613">
    <property type="entry name" value="RNase_J"/>
</dbReference>
<dbReference type="Pfam" id="PF22505">
    <property type="entry name" value="RNase_J_b_CASP"/>
    <property type="match status" value="1"/>
</dbReference>
<dbReference type="Pfam" id="PF00753">
    <property type="entry name" value="Lactamase_B"/>
    <property type="match status" value="1"/>
</dbReference>
<dbReference type="InterPro" id="IPR055132">
    <property type="entry name" value="RNase_J_b_CASP"/>
</dbReference>
<dbReference type="SUPFAM" id="SSF56281">
    <property type="entry name" value="Metallo-hydrolase/oxidoreductase"/>
    <property type="match status" value="1"/>
</dbReference>
<feature type="active site" description="Proton acceptor" evidence="6">
    <location>
        <position position="400"/>
    </location>
</feature>
<dbReference type="GO" id="GO:0006364">
    <property type="term" value="P:rRNA processing"/>
    <property type="evidence" value="ECO:0007669"/>
    <property type="project" value="UniProtKB-UniRule"/>
</dbReference>
<sequence>MDFVLEGSNPSAPTKNKKMPIKRTIKKEFIKTHPKEGVVRFVALGGLEEVGRNMMFFEYGNEIVVIDAGLQFPEETTPGIDFIIPNISYLEAKKKNIKGLIVTHGHLDHIGAIPYIMNKIGNPLIYTTALNRAMINRRQEDFPNAPKLEFEIVKDGEIKQISENFRVEFFSTAHTIPDSIGVILDTPVGKMVHPGDFRVDYDVEGNPQNLDTWEKIGKQKIHTLLLESTGADKEGHSLSERIVEAEIEKIFKKADGRIIVATFASLLDRLSEIIKIAEKYNRKIFVSGFSMKNNIQIAQNLGFMKIKKETIIPLNEINKYKDDKIVLLCTGAQGESNASLMRIINGDHKQVQIKKGDIVLLSSSVIPGNERSVQILLDDIARQGGIIYHSRMVDIHSSGHAPQEDLKIVMKMVKPKFYTPVHGYYFMRWRNAQLAQEALKLRPEETPIVDNGQVLLLSKDAARISEEMVPSYYVMVDGLGVGDVGEVVLRDRRVLAQEGMVVIITTLDRHTSRFLKNPDIISRGFIYLKENKELVEEIRKRIKSMVTRVPSQQIDADYIKAMIRDQIGQFLYNKTNRRPMILPVVIEI</sequence>
<comment type="cofactor">
    <cofactor evidence="8">
        <name>Zn(2+)</name>
        <dbReference type="ChEBI" id="CHEBI:29105"/>
    </cofactor>
    <text evidence="8">Binds 2 Zn(2+) ions per subunit. It is not clear if Zn(2+) or Mg(2+) is physiologically important.</text>
</comment>
<keyword evidence="8" id="KW-0106">Calcium</keyword>
<keyword evidence="1 5" id="KW-0963">Cytoplasm</keyword>
<dbReference type="GO" id="GO:0008270">
    <property type="term" value="F:zinc ion binding"/>
    <property type="evidence" value="ECO:0007669"/>
    <property type="project" value="InterPro"/>
</dbReference>
<dbReference type="GO" id="GO:0003723">
    <property type="term" value="F:RNA binding"/>
    <property type="evidence" value="ECO:0007669"/>
    <property type="project" value="UniProtKB-UniRule"/>
</dbReference>
<evidence type="ECO:0000256" key="4">
    <source>
        <dbReference type="ARBA" id="ARBA00022884"/>
    </source>
</evidence>
<dbReference type="InterPro" id="IPR042173">
    <property type="entry name" value="RNase_J_2"/>
</dbReference>
<keyword evidence="3 5" id="KW-0269">Exonuclease</keyword>
<keyword evidence="4 5" id="KW-0694">RNA-binding</keyword>
<evidence type="ECO:0000256" key="8">
    <source>
        <dbReference type="PIRSR" id="PIRSR004803-3"/>
    </source>
</evidence>
<feature type="domain" description="Metallo-beta-lactamase" evidence="9">
    <location>
        <begin position="51"/>
        <end position="236"/>
    </location>
</feature>
<evidence type="ECO:0000259" key="9">
    <source>
        <dbReference type="SMART" id="SM00849"/>
    </source>
</evidence>
<evidence type="ECO:0000256" key="7">
    <source>
        <dbReference type="PIRSR" id="PIRSR004803-2"/>
    </source>
</evidence>
<comment type="caution">
    <text evidence="10">The sequence shown here is derived from an EMBL/GenBank/DDBJ whole genome shotgun (WGS) entry which is preliminary data.</text>
</comment>
<reference evidence="10 11" key="1">
    <citation type="journal article" date="2015" name="Nature">
        <title>rRNA introns, odd ribosomes, and small enigmatic genomes across a large radiation of phyla.</title>
        <authorList>
            <person name="Brown C.T."/>
            <person name="Hug L.A."/>
            <person name="Thomas B.C."/>
            <person name="Sharon I."/>
            <person name="Castelle C.J."/>
            <person name="Singh A."/>
            <person name="Wilkins M.J."/>
            <person name="Williams K.H."/>
            <person name="Banfield J.F."/>
        </authorList>
    </citation>
    <scope>NUCLEOTIDE SEQUENCE [LARGE SCALE GENOMIC DNA]</scope>
</reference>
<keyword evidence="5" id="KW-0255">Endonuclease</keyword>
<feature type="binding site" evidence="8">
    <location>
        <position position="109"/>
    </location>
    <ligand>
        <name>Zn(2+)</name>
        <dbReference type="ChEBI" id="CHEBI:29105"/>
        <label>1</label>
        <note>catalytic</note>
    </ligand>
</feature>
<dbReference type="HAMAP" id="MF_01491">
    <property type="entry name" value="RNase_J_bact"/>
    <property type="match status" value="1"/>
</dbReference>
<dbReference type="Proteomes" id="UP000033918">
    <property type="component" value="Unassembled WGS sequence"/>
</dbReference>
<organism evidence="10 11">
    <name type="scientific">Candidatus Wolfebacteria bacterium GW2011_GWB1_41_12</name>
    <dbReference type="NCBI Taxonomy" id="1619006"/>
    <lineage>
        <taxon>Bacteria</taxon>
        <taxon>Candidatus Wolfeibacteriota</taxon>
    </lineage>
</organism>
<dbReference type="GO" id="GO:0004534">
    <property type="term" value="F:5'-3' RNA exonuclease activity"/>
    <property type="evidence" value="ECO:0007669"/>
    <property type="project" value="UniProtKB-UniRule"/>
</dbReference>
<dbReference type="PANTHER" id="PTHR43694:SF1">
    <property type="entry name" value="RIBONUCLEASE J"/>
    <property type="match status" value="1"/>
</dbReference>
<dbReference type="Gene3D" id="3.40.50.10710">
    <property type="entry name" value="Metallo-hydrolase/oxidoreductase"/>
    <property type="match status" value="1"/>
</dbReference>
<evidence type="ECO:0000313" key="11">
    <source>
        <dbReference type="Proteomes" id="UP000033918"/>
    </source>
</evidence>
<proteinExistence type="inferred from homology"/>
<feature type="binding site" evidence="8">
    <location>
        <position position="106"/>
    </location>
    <ligand>
        <name>Zn(2+)</name>
        <dbReference type="ChEBI" id="CHEBI:29105"/>
        <label>1</label>
        <note>catalytic</note>
    </ligand>
</feature>
<feature type="binding site" evidence="7">
    <location>
        <begin position="396"/>
        <end position="400"/>
    </location>
    <ligand>
        <name>substrate</name>
    </ligand>
</feature>
<feature type="binding site" evidence="8">
    <location>
        <position position="108"/>
    </location>
    <ligand>
        <name>Zn(2+)</name>
        <dbReference type="ChEBI" id="CHEBI:29105"/>
        <label>1</label>
        <note>catalytic</note>
    </ligand>
</feature>
<dbReference type="GO" id="GO:0004521">
    <property type="term" value="F:RNA endonuclease activity"/>
    <property type="evidence" value="ECO:0007669"/>
    <property type="project" value="UniProtKB-UniRule"/>
</dbReference>
<keyword evidence="2 5" id="KW-0540">Nuclease</keyword>
<dbReference type="PIRSF" id="PIRSF004803">
    <property type="entry name" value="RnjA"/>
    <property type="match status" value="1"/>
</dbReference>
<name>A0A0G0WXS9_9BACT</name>
<comment type="subunit">
    <text evidence="5">Homodimer, may be a subunit of the RNA degradosome.</text>
</comment>
<evidence type="ECO:0000256" key="5">
    <source>
        <dbReference type="HAMAP-Rule" id="MF_01491"/>
    </source>
</evidence>
<evidence type="ECO:0000256" key="6">
    <source>
        <dbReference type="PIRSR" id="PIRSR004803-1"/>
    </source>
</evidence>
<feature type="binding site" evidence="8">
    <location>
        <position position="104"/>
    </location>
    <ligand>
        <name>Zn(2+)</name>
        <dbReference type="ChEBI" id="CHEBI:29105"/>
        <label>1</label>
        <note>catalytic</note>
    </ligand>
</feature>
<feature type="binding site" evidence="8">
    <location>
        <position position="174"/>
    </location>
    <ligand>
        <name>Zn(2+)</name>
        <dbReference type="ChEBI" id="CHEBI:29105"/>
        <label>1</label>
        <note>catalytic</note>
    </ligand>
</feature>
<keyword evidence="8" id="KW-0862">Zinc</keyword>
<dbReference type="PATRIC" id="fig|1619006.3.peg.117"/>
<evidence type="ECO:0000256" key="1">
    <source>
        <dbReference type="ARBA" id="ARBA00022490"/>
    </source>
</evidence>
<dbReference type="EMBL" id="LCAK01000001">
    <property type="protein sequence ID" value="KKR89210.1"/>
    <property type="molecule type" value="Genomic_DNA"/>
</dbReference>
<comment type="cofactor">
    <cofactor evidence="8">
        <name>Ca(2+)</name>
        <dbReference type="ChEBI" id="CHEBI:29108"/>
    </cofactor>
    <text evidence="8">Binds 1 Ca(2+) cation per subunit. Seen in 1 crystal structure, it is not clear if it is physiologically important.</text>
</comment>
<dbReference type="EC" id="3.1.-.-" evidence="5"/>
<feature type="binding site" evidence="8">
    <location>
        <position position="79"/>
    </location>
    <ligand>
        <name>Zn(2+)</name>
        <dbReference type="ChEBI" id="CHEBI:29105"/>
        <label>2</label>
        <note>catalytic</note>
    </ligand>
</feature>
<dbReference type="Gene3D" id="3.10.20.580">
    <property type="match status" value="1"/>
</dbReference>
<evidence type="ECO:0000256" key="3">
    <source>
        <dbReference type="ARBA" id="ARBA00022839"/>
    </source>
</evidence>
<dbReference type="GO" id="GO:0005737">
    <property type="term" value="C:cytoplasm"/>
    <property type="evidence" value="ECO:0007669"/>
    <property type="project" value="UniProtKB-SubCell"/>
</dbReference>
<evidence type="ECO:0000256" key="2">
    <source>
        <dbReference type="ARBA" id="ARBA00022722"/>
    </source>
</evidence>
<dbReference type="PANTHER" id="PTHR43694">
    <property type="entry name" value="RIBONUCLEASE J"/>
    <property type="match status" value="1"/>
</dbReference>
<dbReference type="CDD" id="cd07714">
    <property type="entry name" value="RNaseJ_MBL-fold"/>
    <property type="match status" value="1"/>
</dbReference>
<dbReference type="Gene3D" id="3.60.15.10">
    <property type="entry name" value="Ribonuclease Z/Hydroxyacylglutathione hydrolase-like"/>
    <property type="match status" value="1"/>
</dbReference>
<feature type="binding site" evidence="8">
    <location>
        <position position="477"/>
    </location>
    <ligand>
        <name>Ca(2+)</name>
        <dbReference type="ChEBI" id="CHEBI:29108"/>
    </ligand>
</feature>
<comment type="function">
    <text evidence="5">An RNase that has 5'-3' exonuclease and possibly endonuclease activity. Involved in maturation of rRNA and in some organisms also mRNA maturation and/or decay.</text>
</comment>
<keyword evidence="5" id="KW-0378">Hydrolase</keyword>
<feature type="binding site" evidence="8">
    <location>
        <position position="81"/>
    </location>
    <ligand>
        <name>Ca(2+)</name>
        <dbReference type="ChEBI" id="CHEBI:29108"/>
    </ligand>
</feature>
<feature type="binding site" evidence="8">
    <location>
        <position position="422"/>
    </location>
    <ligand>
        <name>Zn(2+)</name>
        <dbReference type="ChEBI" id="CHEBI:29105"/>
        <label>1</label>
        <note>catalytic</note>
    </ligand>
</feature>
<dbReference type="NCBIfam" id="TIGR00649">
    <property type="entry name" value="MG423"/>
    <property type="match status" value="1"/>
</dbReference>
<dbReference type="InterPro" id="IPR030854">
    <property type="entry name" value="RNase_J_bac"/>
</dbReference>
<comment type="similarity">
    <text evidence="5">Belongs to the metallo-beta-lactamase superfamily. RNA-metabolizing metallo-beta-lactamase-like family. Bacterial RNase J subfamily.</text>
</comment>
<dbReference type="InterPro" id="IPR001279">
    <property type="entry name" value="Metallo-B-lactamas"/>
</dbReference>
<gene>
    <name evidence="5" type="primary">rnj</name>
    <name evidence="10" type="ORF">UU38_C0001G0112</name>
</gene>
<keyword evidence="5" id="KW-0698">rRNA processing</keyword>
<comment type="caution">
    <text evidence="5">Lacks conserved residue(s) required for the propagation of feature annotation.</text>
</comment>
<dbReference type="SMART" id="SM00849">
    <property type="entry name" value="Lactamase_B"/>
    <property type="match status" value="1"/>
</dbReference>
<feature type="active site" description="Proton donor" evidence="6">
    <location>
        <position position="227"/>
    </location>
</feature>
<dbReference type="InterPro" id="IPR041636">
    <property type="entry name" value="RNase_J_C"/>
</dbReference>
<accession>A0A0G0WXS9</accession>
<keyword evidence="8" id="KW-0479">Metal-binding</keyword>
<dbReference type="Pfam" id="PF17770">
    <property type="entry name" value="RNase_J_C"/>
    <property type="match status" value="1"/>
</dbReference>
<dbReference type="AlphaFoldDB" id="A0A0G0WXS9"/>
<feature type="binding site" evidence="8">
    <location>
        <position position="196"/>
    </location>
    <ligand>
        <name>Zn(2+)</name>
        <dbReference type="ChEBI" id="CHEBI:29105"/>
        <label>1</label>
        <note>catalytic</note>
    </ligand>
</feature>